<dbReference type="Proteomes" id="UP000534783">
    <property type="component" value="Unassembled WGS sequence"/>
</dbReference>
<organism evidence="1 2">
    <name type="scientific">Candidatus Manganitrophus noduliformans</name>
    <dbReference type="NCBI Taxonomy" id="2606439"/>
    <lineage>
        <taxon>Bacteria</taxon>
        <taxon>Pseudomonadati</taxon>
        <taxon>Nitrospirota</taxon>
        <taxon>Nitrospiria</taxon>
        <taxon>Candidatus Troglogloeales</taxon>
        <taxon>Candidatus Manganitrophaceae</taxon>
        <taxon>Candidatus Manganitrophus</taxon>
    </lineage>
</organism>
<dbReference type="EMBL" id="VTOW01000002">
    <property type="protein sequence ID" value="NKE71251.1"/>
    <property type="molecule type" value="Genomic_DNA"/>
</dbReference>
<reference evidence="1 2" key="1">
    <citation type="journal article" date="2020" name="Nature">
        <title>Bacterial chemolithoautotrophy via manganese oxidation.</title>
        <authorList>
            <person name="Yu H."/>
            <person name="Leadbetter J.R."/>
        </authorList>
    </citation>
    <scope>NUCLEOTIDE SEQUENCE [LARGE SCALE GENOMIC DNA]</scope>
    <source>
        <strain evidence="1 2">Mn-1</strain>
    </source>
</reference>
<accession>A0A7X6DQ13</accession>
<sequence>MVFSSRAQRAIDKNLGASSAPLDLTGSIYNPADLAWTLLTTHGGLDSTASTANVDIDYTSWSAYKGICSSLAFRLKAYFRGETIAEALRLIGKLTDSLIYGETDGKIYFNRFIPKETYPTIYTFTEESAHLQAARLYFNKSRIINRANVWYNYDPIGDFWEDKATSDNATSQTDYGLVEKDFNDAAVWHYEYYSAKSLSDRLVYRYFEPAETVVFRTKQGTQALIHQLGDNIRLTWSQLDYSSKVFRIYGISADLLNQQYEIEAEEDNEFGQAYFTLNSSTHGVLGTNKLF</sequence>
<dbReference type="AlphaFoldDB" id="A0A7X6DQ13"/>
<evidence type="ECO:0000313" key="2">
    <source>
        <dbReference type="Proteomes" id="UP000534783"/>
    </source>
</evidence>
<evidence type="ECO:0000313" key="1">
    <source>
        <dbReference type="EMBL" id="NKE71251.1"/>
    </source>
</evidence>
<evidence type="ECO:0008006" key="3">
    <source>
        <dbReference type="Google" id="ProtNLM"/>
    </source>
</evidence>
<comment type="caution">
    <text evidence="1">The sequence shown here is derived from an EMBL/GenBank/DDBJ whole genome shotgun (WGS) entry which is preliminary data.</text>
</comment>
<dbReference type="RefSeq" id="WP_168059715.1">
    <property type="nucleotide sequence ID" value="NZ_VTOW01000002.1"/>
</dbReference>
<keyword evidence="2" id="KW-1185">Reference proteome</keyword>
<gene>
    <name evidence="1" type="ORF">MNODULE_10930</name>
</gene>
<name>A0A7X6DQ13_9BACT</name>
<proteinExistence type="predicted"/>
<protein>
    <recommendedName>
        <fullName evidence="3">Tip attachment protein J domain-containing protein</fullName>
    </recommendedName>
</protein>